<feature type="transmembrane region" description="Helical" evidence="1">
    <location>
        <begin position="151"/>
        <end position="169"/>
    </location>
</feature>
<feature type="transmembrane region" description="Helical" evidence="1">
    <location>
        <begin position="82"/>
        <end position="104"/>
    </location>
</feature>
<proteinExistence type="predicted"/>
<protein>
    <submittedName>
        <fullName evidence="2">Uncharacterized protein</fullName>
    </submittedName>
</protein>
<keyword evidence="1" id="KW-0472">Membrane</keyword>
<feature type="transmembrane region" description="Helical" evidence="1">
    <location>
        <begin position="34"/>
        <end position="52"/>
    </location>
</feature>
<keyword evidence="1" id="KW-0812">Transmembrane</keyword>
<evidence type="ECO:0000313" key="2">
    <source>
        <dbReference type="EMBL" id="PQO32432.1"/>
    </source>
</evidence>
<feature type="transmembrane region" description="Helical" evidence="1">
    <location>
        <begin position="248"/>
        <end position="268"/>
    </location>
</feature>
<sequence>MNKRDGWKAACSRASPYAPVDFDETRSERWSLTYTLRWAALVGSVVLIIAHLLVASRLFPLALHVPAMLLGLWLAAGRGKFWIRLIFGVIGTFMLMATITSFIQEGGFSIALAVIVTLILSIATTALIIGFLIATFTSWGRRPRHISLKEIASTIVALALCFSALRSAYDLSDGGYLWDRVVEWEILAVALGINAVFAAFPFLMKCDSPRIRMWLLLIPGLILIVPLCCIFVLNHFGRTVPSSVDTFGIFQFATVEFLIVSVLLNYGLGLFGTSLFQRAPEEECLDREESMTTTSLGPEERP</sequence>
<dbReference type="Proteomes" id="UP000238322">
    <property type="component" value="Unassembled WGS sequence"/>
</dbReference>
<organism evidence="2 3">
    <name type="scientific">Blastopirellula marina</name>
    <dbReference type="NCBI Taxonomy" id="124"/>
    <lineage>
        <taxon>Bacteria</taxon>
        <taxon>Pseudomonadati</taxon>
        <taxon>Planctomycetota</taxon>
        <taxon>Planctomycetia</taxon>
        <taxon>Pirellulales</taxon>
        <taxon>Pirellulaceae</taxon>
        <taxon>Blastopirellula</taxon>
    </lineage>
</organism>
<keyword evidence="1" id="KW-1133">Transmembrane helix</keyword>
<feature type="transmembrane region" description="Helical" evidence="1">
    <location>
        <begin position="110"/>
        <end position="139"/>
    </location>
</feature>
<dbReference type="RefSeq" id="WP_105331444.1">
    <property type="nucleotide sequence ID" value="NZ_PUHY01000012.1"/>
</dbReference>
<dbReference type="EMBL" id="PUHY01000012">
    <property type="protein sequence ID" value="PQO32432.1"/>
    <property type="molecule type" value="Genomic_DNA"/>
</dbReference>
<feature type="transmembrane region" description="Helical" evidence="1">
    <location>
        <begin position="215"/>
        <end position="236"/>
    </location>
</feature>
<reference evidence="2 3" key="1">
    <citation type="submission" date="2018-02" db="EMBL/GenBank/DDBJ databases">
        <title>Comparative genomes isolates from brazilian mangrove.</title>
        <authorList>
            <person name="Araujo J.E."/>
            <person name="Taketani R.G."/>
            <person name="Silva M.C.P."/>
            <person name="Loureco M.V."/>
            <person name="Andreote F.D."/>
        </authorList>
    </citation>
    <scope>NUCLEOTIDE SEQUENCE [LARGE SCALE GENOMIC DNA]</scope>
    <source>
        <strain evidence="2 3">Hex-1 MGV</strain>
    </source>
</reference>
<evidence type="ECO:0000313" key="3">
    <source>
        <dbReference type="Proteomes" id="UP000238322"/>
    </source>
</evidence>
<evidence type="ECO:0000256" key="1">
    <source>
        <dbReference type="SAM" id="Phobius"/>
    </source>
</evidence>
<name>A0A2S8FJT8_9BACT</name>
<comment type="caution">
    <text evidence="2">The sequence shown here is derived from an EMBL/GenBank/DDBJ whole genome shotgun (WGS) entry which is preliminary data.</text>
</comment>
<gene>
    <name evidence="2" type="ORF">C5Y83_19630</name>
</gene>
<feature type="transmembrane region" description="Helical" evidence="1">
    <location>
        <begin position="58"/>
        <end position="75"/>
    </location>
</feature>
<accession>A0A2S8FJT8</accession>
<feature type="transmembrane region" description="Helical" evidence="1">
    <location>
        <begin position="181"/>
        <end position="203"/>
    </location>
</feature>
<dbReference type="AlphaFoldDB" id="A0A2S8FJT8"/>